<keyword evidence="2" id="KW-1185">Reference proteome</keyword>
<accession>A0A7G9QL46</accession>
<dbReference type="EMBL" id="CP060723">
    <property type="protein sequence ID" value="QNN44071.1"/>
    <property type="molecule type" value="Genomic_DNA"/>
</dbReference>
<sequence length="46" mass="5104">MMKSSHTCFSLKRAFTGVSRLDGGTNFALPPKCYAFKTKSYNPQDA</sequence>
<organism evidence="1 2">
    <name type="scientific">Pedobacter roseus</name>
    <dbReference type="NCBI Taxonomy" id="336820"/>
    <lineage>
        <taxon>Bacteria</taxon>
        <taxon>Pseudomonadati</taxon>
        <taxon>Bacteroidota</taxon>
        <taxon>Sphingobacteriia</taxon>
        <taxon>Sphingobacteriales</taxon>
        <taxon>Sphingobacteriaceae</taxon>
        <taxon>Pedobacter</taxon>
    </lineage>
</organism>
<evidence type="ECO:0000313" key="2">
    <source>
        <dbReference type="Proteomes" id="UP000515806"/>
    </source>
</evidence>
<dbReference type="Proteomes" id="UP000515806">
    <property type="component" value="Chromosome"/>
</dbReference>
<reference evidence="1 2" key="1">
    <citation type="submission" date="2020-08" db="EMBL/GenBank/DDBJ databases">
        <title>Genome sequence of Pedobacter roseus KACC 11594T.</title>
        <authorList>
            <person name="Hyun D.-W."/>
            <person name="Bae J.-W."/>
        </authorList>
    </citation>
    <scope>NUCLEOTIDE SEQUENCE [LARGE SCALE GENOMIC DNA]</scope>
    <source>
        <strain evidence="1 2">KACC 11594</strain>
    </source>
</reference>
<dbReference type="KEGG" id="proe:H9L23_08355"/>
<protein>
    <submittedName>
        <fullName evidence="1">Uncharacterized protein</fullName>
    </submittedName>
</protein>
<name>A0A7G9QL46_9SPHI</name>
<dbReference type="AlphaFoldDB" id="A0A7G9QL46"/>
<evidence type="ECO:0000313" key="1">
    <source>
        <dbReference type="EMBL" id="QNN44071.1"/>
    </source>
</evidence>
<gene>
    <name evidence="1" type="ORF">H9L23_08355</name>
</gene>
<dbReference type="RefSeq" id="WP_187594523.1">
    <property type="nucleotide sequence ID" value="NZ_CP060723.1"/>
</dbReference>
<proteinExistence type="predicted"/>